<evidence type="ECO:0000313" key="11">
    <source>
        <dbReference type="Proteomes" id="UP000002036"/>
    </source>
</evidence>
<dbReference type="InterPro" id="IPR029617">
    <property type="entry name" value="Snt2"/>
</dbReference>
<dbReference type="GO" id="GO:0048189">
    <property type="term" value="C:Lid2 complex"/>
    <property type="evidence" value="ECO:0007669"/>
    <property type="project" value="TreeGrafter"/>
</dbReference>
<gene>
    <name evidence="10" type="ordered locus">KLTH0H03828g</name>
</gene>
<dbReference type="PANTHER" id="PTHR47672">
    <property type="entry name" value="E3 UBIQUITIN-PROTEIN LIGASE SNT2"/>
    <property type="match status" value="1"/>
</dbReference>
<dbReference type="GO" id="GO:0036205">
    <property type="term" value="P:histone catabolic process"/>
    <property type="evidence" value="ECO:0007669"/>
    <property type="project" value="TreeGrafter"/>
</dbReference>
<dbReference type="OMA" id="TWCHVIC"/>
<dbReference type="InterPro" id="IPR001965">
    <property type="entry name" value="Znf_PHD"/>
</dbReference>
<evidence type="ECO:0000256" key="2">
    <source>
        <dbReference type="ARBA" id="ARBA00022771"/>
    </source>
</evidence>
<dbReference type="CDD" id="cd15497">
    <property type="entry name" value="PHD1_Snt2p_like"/>
    <property type="match status" value="1"/>
</dbReference>
<name>C5E2C5_LACTC</name>
<dbReference type="PROSITE" id="PS51038">
    <property type="entry name" value="BAH"/>
    <property type="match status" value="1"/>
</dbReference>
<feature type="region of interest" description="Disordered" evidence="5">
    <location>
        <begin position="855"/>
        <end position="875"/>
    </location>
</feature>
<evidence type="ECO:0000259" key="8">
    <source>
        <dbReference type="PROSITE" id="PS51293"/>
    </source>
</evidence>
<keyword evidence="11" id="KW-1185">Reference proteome</keyword>
<evidence type="ECO:0000259" key="9">
    <source>
        <dbReference type="PROSITE" id="PS51805"/>
    </source>
</evidence>
<dbReference type="InterPro" id="IPR001025">
    <property type="entry name" value="BAH_dom"/>
</dbReference>
<feature type="domain" description="PHD-type" evidence="9">
    <location>
        <begin position="1155"/>
        <end position="1284"/>
    </location>
</feature>
<dbReference type="KEGG" id="lth:KLTH0H03828g"/>
<dbReference type="GeneID" id="8294361"/>
<dbReference type="SMART" id="SM00439">
    <property type="entry name" value="BAH"/>
    <property type="match status" value="1"/>
</dbReference>
<dbReference type="InterPro" id="IPR019787">
    <property type="entry name" value="Znf_PHD-finger"/>
</dbReference>
<dbReference type="RefSeq" id="XP_002556048.1">
    <property type="nucleotide sequence ID" value="XM_002556002.1"/>
</dbReference>
<dbReference type="EMBL" id="CU928180">
    <property type="protein sequence ID" value="CAR30186.1"/>
    <property type="molecule type" value="Genomic_DNA"/>
</dbReference>
<dbReference type="PROSITE" id="PS51805">
    <property type="entry name" value="EPHD"/>
    <property type="match status" value="1"/>
</dbReference>
<dbReference type="SMART" id="SM00249">
    <property type="entry name" value="PHD"/>
    <property type="match status" value="3"/>
</dbReference>
<dbReference type="Proteomes" id="UP000002036">
    <property type="component" value="Chromosome H"/>
</dbReference>
<dbReference type="InterPro" id="IPR017884">
    <property type="entry name" value="SANT_dom"/>
</dbReference>
<dbReference type="PROSITE" id="PS50016">
    <property type="entry name" value="ZF_PHD_2"/>
    <property type="match status" value="1"/>
</dbReference>
<evidence type="ECO:0000259" key="7">
    <source>
        <dbReference type="PROSITE" id="PS51038"/>
    </source>
</evidence>
<dbReference type="STRING" id="559295.C5E2C5"/>
<dbReference type="CDD" id="cd04710">
    <property type="entry name" value="BAH_fungalPHD"/>
    <property type="match status" value="1"/>
</dbReference>
<dbReference type="PROSITE" id="PS51293">
    <property type="entry name" value="SANT"/>
    <property type="match status" value="1"/>
</dbReference>
<dbReference type="InParanoid" id="C5E2C5"/>
<dbReference type="HOGENOM" id="CLU_001514_2_0_1"/>
<keyword evidence="2 4" id="KW-0863">Zinc-finger</keyword>
<feature type="compositionally biased region" description="Basic residues" evidence="5">
    <location>
        <begin position="690"/>
        <end position="699"/>
    </location>
</feature>
<evidence type="ECO:0000313" key="10">
    <source>
        <dbReference type="EMBL" id="CAR30186.1"/>
    </source>
</evidence>
<keyword evidence="1" id="KW-0479">Metal-binding</keyword>
<dbReference type="SUPFAM" id="SSF46689">
    <property type="entry name" value="Homeodomain-like"/>
    <property type="match status" value="1"/>
</dbReference>
<evidence type="ECO:0000256" key="5">
    <source>
        <dbReference type="SAM" id="MobiDB-lite"/>
    </source>
</evidence>
<dbReference type="GO" id="GO:0003682">
    <property type="term" value="F:chromatin binding"/>
    <property type="evidence" value="ECO:0007669"/>
    <property type="project" value="InterPro"/>
</dbReference>
<keyword evidence="3" id="KW-0862">Zinc</keyword>
<dbReference type="Gene3D" id="2.30.30.490">
    <property type="match status" value="1"/>
</dbReference>
<accession>C5E2C5</accession>
<dbReference type="Gene3D" id="1.10.10.60">
    <property type="entry name" value="Homeodomain-like"/>
    <property type="match status" value="1"/>
</dbReference>
<dbReference type="CDD" id="cd15667">
    <property type="entry name" value="ePHD_Snt2p_like"/>
    <property type="match status" value="1"/>
</dbReference>
<feature type="region of interest" description="Disordered" evidence="5">
    <location>
        <begin position="588"/>
        <end position="618"/>
    </location>
</feature>
<dbReference type="InterPro" id="IPR034732">
    <property type="entry name" value="EPHD"/>
</dbReference>
<dbReference type="FunCoup" id="C5E2C5">
    <property type="interactions" value="74"/>
</dbReference>
<dbReference type="InterPro" id="IPR011011">
    <property type="entry name" value="Znf_FYVE_PHD"/>
</dbReference>
<dbReference type="OrthoDB" id="336088at2759"/>
<dbReference type="Gene3D" id="3.30.40.10">
    <property type="entry name" value="Zinc/RING finger domain, C3HC4 (zinc finger)"/>
    <property type="match status" value="1"/>
</dbReference>
<feature type="compositionally biased region" description="Basic residues" evidence="5">
    <location>
        <begin position="606"/>
        <end position="615"/>
    </location>
</feature>
<reference evidence="10 11" key="1">
    <citation type="journal article" date="2009" name="Genome Res.">
        <title>Comparative genomics of protoploid Saccharomycetaceae.</title>
        <authorList>
            <consortium name="The Genolevures Consortium"/>
            <person name="Souciet J.-L."/>
            <person name="Dujon B."/>
            <person name="Gaillardin C."/>
            <person name="Johnston M."/>
            <person name="Baret P.V."/>
            <person name="Cliften P."/>
            <person name="Sherman D.J."/>
            <person name="Weissenbach J."/>
            <person name="Westhof E."/>
            <person name="Wincker P."/>
            <person name="Jubin C."/>
            <person name="Poulain J."/>
            <person name="Barbe V."/>
            <person name="Segurens B."/>
            <person name="Artiguenave F."/>
            <person name="Anthouard V."/>
            <person name="Vacherie B."/>
            <person name="Val M.-E."/>
            <person name="Fulton R.S."/>
            <person name="Minx P."/>
            <person name="Wilson R."/>
            <person name="Durrens P."/>
            <person name="Jean G."/>
            <person name="Marck C."/>
            <person name="Martin T."/>
            <person name="Nikolski M."/>
            <person name="Rolland T."/>
            <person name="Seret M.-L."/>
            <person name="Casaregola S."/>
            <person name="Despons L."/>
            <person name="Fairhead C."/>
            <person name="Fischer G."/>
            <person name="Lafontaine I."/>
            <person name="Leh V."/>
            <person name="Lemaire M."/>
            <person name="de Montigny J."/>
            <person name="Neuveglise C."/>
            <person name="Thierry A."/>
            <person name="Blanc-Lenfle I."/>
            <person name="Bleykasten C."/>
            <person name="Diffels J."/>
            <person name="Fritsch E."/>
            <person name="Frangeul L."/>
            <person name="Goeffon A."/>
            <person name="Jauniaux N."/>
            <person name="Kachouri-Lafond R."/>
            <person name="Payen C."/>
            <person name="Potier S."/>
            <person name="Pribylova L."/>
            <person name="Ozanne C."/>
            <person name="Richard G.-F."/>
            <person name="Sacerdot C."/>
            <person name="Straub M.-L."/>
            <person name="Talla E."/>
        </authorList>
    </citation>
    <scope>NUCLEOTIDE SEQUENCE [LARGE SCALE GENOMIC DNA]</scope>
    <source>
        <strain evidence="11">ATCC 56472 / CBS 6340 / NRRL Y-8284</strain>
    </source>
</reference>
<feature type="domain" description="PHD-type" evidence="6">
    <location>
        <begin position="1085"/>
        <end position="1147"/>
    </location>
</feature>
<organism evidence="10 11">
    <name type="scientific">Lachancea thermotolerans (strain ATCC 56472 / CBS 6340 / NRRL Y-8284)</name>
    <name type="common">Yeast</name>
    <name type="synonym">Kluyveromyces thermotolerans</name>
    <dbReference type="NCBI Taxonomy" id="559295"/>
    <lineage>
        <taxon>Eukaryota</taxon>
        <taxon>Fungi</taxon>
        <taxon>Dikarya</taxon>
        <taxon>Ascomycota</taxon>
        <taxon>Saccharomycotina</taxon>
        <taxon>Saccharomycetes</taxon>
        <taxon>Saccharomycetales</taxon>
        <taxon>Saccharomycetaceae</taxon>
        <taxon>Lachancea</taxon>
    </lineage>
</organism>
<dbReference type="SMART" id="SM00717">
    <property type="entry name" value="SANT"/>
    <property type="match status" value="1"/>
</dbReference>
<dbReference type="GO" id="GO:0006355">
    <property type="term" value="P:regulation of DNA-templated transcription"/>
    <property type="evidence" value="ECO:0007669"/>
    <property type="project" value="UniProtKB-ARBA"/>
</dbReference>
<evidence type="ECO:0000259" key="6">
    <source>
        <dbReference type="PROSITE" id="PS50016"/>
    </source>
</evidence>
<evidence type="ECO:0000256" key="1">
    <source>
        <dbReference type="ARBA" id="ARBA00022723"/>
    </source>
</evidence>
<dbReference type="GO" id="GO:0004842">
    <property type="term" value="F:ubiquitin-protein transferase activity"/>
    <property type="evidence" value="ECO:0007669"/>
    <property type="project" value="TreeGrafter"/>
</dbReference>
<dbReference type="Gene3D" id="2.30.30.1150">
    <property type="match status" value="1"/>
</dbReference>
<dbReference type="PANTHER" id="PTHR47672:SF1">
    <property type="entry name" value="E3 UBIQUITIN-PROTEIN LIGASE SNT2"/>
    <property type="match status" value="1"/>
</dbReference>
<dbReference type="GO" id="GO:0005694">
    <property type="term" value="C:chromosome"/>
    <property type="evidence" value="ECO:0007669"/>
    <property type="project" value="UniProtKB-ARBA"/>
</dbReference>
<feature type="domain" description="SANT" evidence="8">
    <location>
        <begin position="524"/>
        <end position="575"/>
    </location>
</feature>
<proteinExistence type="predicted"/>
<feature type="region of interest" description="Disordered" evidence="5">
    <location>
        <begin position="1435"/>
        <end position="1472"/>
    </location>
</feature>
<evidence type="ECO:0000256" key="4">
    <source>
        <dbReference type="PROSITE-ProRule" id="PRU00146"/>
    </source>
</evidence>
<dbReference type="InterPro" id="IPR013083">
    <property type="entry name" value="Znf_RING/FYVE/PHD"/>
</dbReference>
<dbReference type="InterPro" id="IPR009057">
    <property type="entry name" value="Homeodomain-like_sf"/>
</dbReference>
<feature type="domain" description="BAH" evidence="7">
    <location>
        <begin position="106"/>
        <end position="243"/>
    </location>
</feature>
<dbReference type="Pfam" id="PF01426">
    <property type="entry name" value="BAH"/>
    <property type="match status" value="1"/>
</dbReference>
<dbReference type="InterPro" id="IPR001005">
    <property type="entry name" value="SANT/Myb"/>
</dbReference>
<dbReference type="eggNOG" id="KOG0955">
    <property type="taxonomic scope" value="Eukaryota"/>
</dbReference>
<evidence type="ECO:0000256" key="3">
    <source>
        <dbReference type="ARBA" id="ARBA00022833"/>
    </source>
</evidence>
<dbReference type="InterPro" id="IPR043151">
    <property type="entry name" value="BAH_sf"/>
</dbReference>
<dbReference type="GO" id="GO:0008270">
    <property type="term" value="F:zinc ion binding"/>
    <property type="evidence" value="ECO:0007669"/>
    <property type="project" value="UniProtKB-KW"/>
</dbReference>
<dbReference type="SUPFAM" id="SSF57903">
    <property type="entry name" value="FYVE/PHD zinc finger"/>
    <property type="match status" value="1"/>
</dbReference>
<sequence length="1487" mass="170188">MASESDASSRRRAVRKINYNEKDADADLVKRIQLMEKTRESVTSLNKTKVSKNKYQSYLSSKSVTWNFIPSLPPSFRKHSRFSNILDLEDALIDVTTDTLSQDGSALLKRNDHIYMVSEPPGEPYYIGRIVKFVAKPEFRSYIEESLEYVNTFPAKYFQVKMNWYYRPRDVQDKIQNLNPRLLYASLHMDVCPIHSYRGKCNVVHRSALNISEESQNEQVWKPNTFYFEQLFDRYTLKFYDIWSSRKQLLSLDPNSVYLISLANMYPFVFTEESFPIQKIIDKYVLGKETPDRETWDYKCGECGGWCEKTQRIKCDECQVYVHLFCLDPPLERKPIKGVIWICSRCLHHDKESESLTEPHCQTLEFQTLQSRSGKKCALQSIPSNPENLWFHYLGSKVVDFMDDILIPELVLPFPLKNSRIGPRYQWTGYEKEVEKGEPHNGPKNERGGDETSELLWKFDSSRIGDKELNEYTHKCQKTFPPQLDVLPQTSNFLDMILKLLMSCNYNANEAFALCQKLLSRETLQEPTFTTEEIKKFEEGVAEYGSELHPVCKHVGTQPMSMIVRFYYYWKKTPNGRRIWGNYKGRRKNQKHANSASEHAVSSFGKKSRIRKPSKTLREDLSSSSKEWKHIDDSSFDSEKISNVKTCFKCMFCEIDYSPLWYRVTGGCDDENIKTRMLTGVDEKTSTSHKLPHQSLKSKKSNENPSLEALCIRCARLWRRYAVKWISPLDVIRRLNGKYASSIRNALDELLADPADTTIKVAPNQLMEKCVEWELAQDAELILKQRFHMLDDTERYLKMKRNCISMHTQLNKAVKKLVDKDPQADSKMQDELKEYVQSIMQEVRKKEKKAKAVKNKVKTSKAKENHKMIQTSGEQRSFKNNLDTAAFKSSTTTLIDSNGEKNVEVKQERVLTSLNHTLPAGDHKLQVFVESGKKKIGEITVDSNFENLRLSEELYNYLLDLSSENASLQEKDSRTCDIVNVAKAESHITEESKKHYDPTCLQITNGSNVPILPGNDFSRVLETYHCHNPLHYEWSQGALPKVTNDFIQSVIRGVRPITQNNIGRKARNPAIAVEEPNCEGSLTPRNFCCVCLENFSHDYNEEITCSNCGLNAHYFCYGFKPRVCRKSSKDEIKLKNLQWLCDTCSNDLNPICSTNYQCSLCNAKESDYDGGKKRLSRSIPDALKITSNNTWCHVSCSLFNPDLSYNSLARLQIAGNIKSTLIKCGGKACVICGVSGGGIVNCEECDFSCHVTCAQDYQKCSILFKKLYVDDDAQFYSVINDKGQKFQIKPIILCPKHQSYTKDTTALNYRNEKGTSFLEIYCNNNKCFEEMRSGTVKFRAMDNRGGMALSQKFGSLFLGSQTSNPFGKVACKNCNKTSSIFWYNNVCHACHHHLSNSRSNLLLNEASVVDEKATVNTVLTDYLLKGLESTKPSLPLGKKGIKRQNGSTALKGKKKFKSVEAETPSSGKPPLTMPVVVQNLSGKNMRV</sequence>
<dbReference type="Pfam" id="PF00628">
    <property type="entry name" value="PHD"/>
    <property type="match status" value="1"/>
</dbReference>
<dbReference type="FunFam" id="1.10.10.60:FF:000377">
    <property type="entry name" value="DNA-binding E3 ubiquitin-protein ligase"/>
    <property type="match status" value="1"/>
</dbReference>
<feature type="region of interest" description="Disordered" evidence="5">
    <location>
        <begin position="682"/>
        <end position="701"/>
    </location>
</feature>
<protein>
    <submittedName>
        <fullName evidence="10">KLTH0H03828p</fullName>
    </submittedName>
</protein>